<dbReference type="InterPro" id="IPR013057">
    <property type="entry name" value="AA_transpt_TM"/>
</dbReference>
<dbReference type="GO" id="GO:0016020">
    <property type="term" value="C:membrane"/>
    <property type="evidence" value="ECO:0007669"/>
    <property type="project" value="UniProtKB-SubCell"/>
</dbReference>
<evidence type="ECO:0000259" key="7">
    <source>
        <dbReference type="Pfam" id="PF01490"/>
    </source>
</evidence>
<sequence>MITTSLAVSLIILGSTNDFASCIPHVNYPHASYEKSSSMIIGYSCVLELLCLPMEDMVHSPQSNTTCGLRFALEDPFQWHFLDFYIQQTVNILITVHVVLALTIVFNPLNQEFEDIMKVPQEFGVQRILSRTTVMIAVVIVALTVPNFGVLLDLVGAKKHNGDLALENEKPMSIFEIIHYTPKLELTVNLLVLDPKDIIIVVTEAVILIEAEEALFIRI</sequence>
<keyword evidence="2 5" id="KW-0812">Transmembrane</keyword>
<dbReference type="WBParaSite" id="Hba_19942">
    <property type="protein sequence ID" value="Hba_19942"/>
    <property type="gene ID" value="Hba_19942"/>
</dbReference>
<keyword evidence="3 5" id="KW-1133">Transmembrane helix</keyword>
<evidence type="ECO:0000256" key="1">
    <source>
        <dbReference type="ARBA" id="ARBA00004370"/>
    </source>
</evidence>
<dbReference type="Pfam" id="PF01490">
    <property type="entry name" value="Aa_trans"/>
    <property type="match status" value="1"/>
</dbReference>
<dbReference type="Proteomes" id="UP000095283">
    <property type="component" value="Unplaced"/>
</dbReference>
<accession>A0A1I7XQ70</accession>
<comment type="subcellular location">
    <subcellularLocation>
        <location evidence="1">Membrane</location>
    </subcellularLocation>
</comment>
<reference evidence="9" key="1">
    <citation type="submission" date="2016-11" db="UniProtKB">
        <authorList>
            <consortium name="WormBaseParasite"/>
        </authorList>
    </citation>
    <scope>IDENTIFICATION</scope>
</reference>
<feature type="chain" id="PRO_5009311392" evidence="6">
    <location>
        <begin position="23"/>
        <end position="219"/>
    </location>
</feature>
<name>A0A1I7XQ70_HETBA</name>
<evidence type="ECO:0000256" key="3">
    <source>
        <dbReference type="ARBA" id="ARBA00022989"/>
    </source>
</evidence>
<feature type="domain" description="Amino acid transporter transmembrane" evidence="7">
    <location>
        <begin position="85"/>
        <end position="157"/>
    </location>
</feature>
<proteinExistence type="predicted"/>
<keyword evidence="4 5" id="KW-0472">Membrane</keyword>
<protein>
    <submittedName>
        <fullName evidence="9">Aa_trans domain-containing protein</fullName>
    </submittedName>
</protein>
<evidence type="ECO:0000313" key="9">
    <source>
        <dbReference type="WBParaSite" id="Hba_19942"/>
    </source>
</evidence>
<evidence type="ECO:0000313" key="8">
    <source>
        <dbReference type="Proteomes" id="UP000095283"/>
    </source>
</evidence>
<feature type="transmembrane region" description="Helical" evidence="5">
    <location>
        <begin position="90"/>
        <end position="109"/>
    </location>
</feature>
<keyword evidence="8" id="KW-1185">Reference proteome</keyword>
<evidence type="ECO:0000256" key="4">
    <source>
        <dbReference type="ARBA" id="ARBA00023136"/>
    </source>
</evidence>
<keyword evidence="6" id="KW-0732">Signal</keyword>
<evidence type="ECO:0000256" key="6">
    <source>
        <dbReference type="SAM" id="SignalP"/>
    </source>
</evidence>
<evidence type="ECO:0000256" key="2">
    <source>
        <dbReference type="ARBA" id="ARBA00022692"/>
    </source>
</evidence>
<organism evidence="8 9">
    <name type="scientific">Heterorhabditis bacteriophora</name>
    <name type="common">Entomopathogenic nematode worm</name>
    <dbReference type="NCBI Taxonomy" id="37862"/>
    <lineage>
        <taxon>Eukaryota</taxon>
        <taxon>Metazoa</taxon>
        <taxon>Ecdysozoa</taxon>
        <taxon>Nematoda</taxon>
        <taxon>Chromadorea</taxon>
        <taxon>Rhabditida</taxon>
        <taxon>Rhabditina</taxon>
        <taxon>Rhabditomorpha</taxon>
        <taxon>Strongyloidea</taxon>
        <taxon>Heterorhabditidae</taxon>
        <taxon>Heterorhabditis</taxon>
    </lineage>
</organism>
<feature type="signal peptide" evidence="6">
    <location>
        <begin position="1"/>
        <end position="22"/>
    </location>
</feature>
<dbReference type="AlphaFoldDB" id="A0A1I7XQ70"/>
<feature type="transmembrane region" description="Helical" evidence="5">
    <location>
        <begin position="129"/>
        <end position="152"/>
    </location>
</feature>
<evidence type="ECO:0000256" key="5">
    <source>
        <dbReference type="SAM" id="Phobius"/>
    </source>
</evidence>